<keyword evidence="11" id="KW-1185">Reference proteome</keyword>
<dbReference type="InterPro" id="IPR017850">
    <property type="entry name" value="Alkaline_phosphatase_core_sf"/>
</dbReference>
<dbReference type="GO" id="GO:0034480">
    <property type="term" value="F:phosphatidylcholine phospholipase C activity"/>
    <property type="evidence" value="ECO:0007669"/>
    <property type="project" value="UniProtKB-EC"/>
</dbReference>
<reference evidence="10" key="1">
    <citation type="submission" date="2021-01" db="EMBL/GenBank/DDBJ databases">
        <title>Whole genome shotgun sequence of Virgisporangium aliadipatigenens NBRC 105644.</title>
        <authorList>
            <person name="Komaki H."/>
            <person name="Tamura T."/>
        </authorList>
    </citation>
    <scope>NUCLEOTIDE SEQUENCE</scope>
    <source>
        <strain evidence="10">NBRC 105644</strain>
    </source>
</reference>
<evidence type="ECO:0000256" key="2">
    <source>
        <dbReference type="ARBA" id="ARBA00009717"/>
    </source>
</evidence>
<dbReference type="Pfam" id="PF04185">
    <property type="entry name" value="Phosphoesterase"/>
    <property type="match status" value="1"/>
</dbReference>
<dbReference type="InterPro" id="IPR017767">
    <property type="entry name" value="PC-PLC"/>
</dbReference>
<evidence type="ECO:0000313" key="11">
    <source>
        <dbReference type="Proteomes" id="UP000619260"/>
    </source>
</evidence>
<accession>A0A8J3YR85</accession>
<keyword evidence="4" id="KW-0964">Secreted</keyword>
<organism evidence="10 11">
    <name type="scientific">Virgisporangium aliadipatigenens</name>
    <dbReference type="NCBI Taxonomy" id="741659"/>
    <lineage>
        <taxon>Bacteria</taxon>
        <taxon>Bacillati</taxon>
        <taxon>Actinomycetota</taxon>
        <taxon>Actinomycetes</taxon>
        <taxon>Micromonosporales</taxon>
        <taxon>Micromonosporaceae</taxon>
        <taxon>Virgisporangium</taxon>
    </lineage>
</organism>
<comment type="caution">
    <text evidence="10">The sequence shown here is derived from an EMBL/GenBank/DDBJ whole genome shotgun (WGS) entry which is preliminary data.</text>
</comment>
<evidence type="ECO:0000256" key="8">
    <source>
        <dbReference type="SAM" id="MobiDB-lite"/>
    </source>
</evidence>
<evidence type="ECO:0000259" key="9">
    <source>
        <dbReference type="Pfam" id="PF05506"/>
    </source>
</evidence>
<feature type="domain" description="Bacterial phospholipase C C-terminal" evidence="9">
    <location>
        <begin position="501"/>
        <end position="568"/>
    </location>
</feature>
<dbReference type="AlphaFoldDB" id="A0A8J3YR85"/>
<dbReference type="EMBL" id="BOPF01000020">
    <property type="protein sequence ID" value="GIJ48396.1"/>
    <property type="molecule type" value="Genomic_DNA"/>
</dbReference>
<dbReference type="CDD" id="cd16014">
    <property type="entry name" value="PLC"/>
    <property type="match status" value="1"/>
</dbReference>
<name>A0A8J3YR85_9ACTN</name>
<keyword evidence="6" id="KW-0843">Virulence</keyword>
<sequence length="666" mass="73981">MTNIDRRAFLQMLGVPAVAGALPDLDRALAIPANNRSGSIRDVEHVVFLMQENRSFDHYFGTMRGVRGFADPHPVTLPSGQSVWHQDGVLPFRPPVRDLGQTFLPDPPHGWNDTHAAWNDGNHDRWVPNKGVTTMTHHTRRDLPYHFALADAFTVCDNYFCSLLGPTDPNRYHMWSGWVGNDGTGGGPVITNAEAGYDWSTYPERLERAGIPWKIYQDVGLGLTAQGSWGWTRDPFIGNYGDNSLLYFHQYRNAVAGQPLADRAKTGTEVNTQGRAPERLLADFRADVAAGRLPAVSWIVAPEAYTEHPNWEPGYGAWYLSQVVDILASNPAVWSRMALFVTYDEEGGFFDHLVPPTPPRSRAQGLSTVDTTDEIFPGDAAHSAGPYGLGVRVPMIVVSPWTRGGYVNSQVFDHTSLIRFLEARFATGRPDLVESNITPWRRAVVGDLTSAFDFRTPNRAHPVRLPDTDDLKPADLTRRPDEVPVPPADPRLPAQEKGVRPARALPYTLHADGAFTLELANSGTAAAVFHVRSAGPPRTYTVEPGRRLRDTFDGDLSVYGPNGFHRRFVSRATIEVRARYERRDVVLEIRNRSGKRVEVSIVDRYTSRTTRVPLRPGGTRTERFSTARVKGWYDLTLTAADELFRYAGHLEDGAESISDPAMGGLV</sequence>
<dbReference type="EC" id="3.1.4.3" evidence="3"/>
<evidence type="ECO:0000256" key="6">
    <source>
        <dbReference type="ARBA" id="ARBA00023026"/>
    </source>
</evidence>
<gene>
    <name evidence="10" type="primary">plcN</name>
    <name evidence="10" type="ORF">Val02_52820</name>
</gene>
<dbReference type="GO" id="GO:0016042">
    <property type="term" value="P:lipid catabolic process"/>
    <property type="evidence" value="ECO:0007669"/>
    <property type="project" value="InterPro"/>
</dbReference>
<protein>
    <recommendedName>
        <fullName evidence="3">phospholipase C</fullName>
        <ecNumber evidence="3">3.1.4.3</ecNumber>
    </recommendedName>
</protein>
<dbReference type="PANTHER" id="PTHR31956">
    <property type="entry name" value="NON-SPECIFIC PHOSPHOLIPASE C4-RELATED"/>
    <property type="match status" value="1"/>
</dbReference>
<evidence type="ECO:0000256" key="7">
    <source>
        <dbReference type="ARBA" id="ARBA00048421"/>
    </source>
</evidence>
<dbReference type="RefSeq" id="WP_203901881.1">
    <property type="nucleotide sequence ID" value="NZ_BOPF01000020.1"/>
</dbReference>
<dbReference type="Proteomes" id="UP000619260">
    <property type="component" value="Unassembled WGS sequence"/>
</dbReference>
<comment type="subcellular location">
    <subcellularLocation>
        <location evidence="1">Secreted</location>
        <location evidence="1">Cell wall</location>
    </subcellularLocation>
</comment>
<feature type="compositionally biased region" description="Basic and acidic residues" evidence="8">
    <location>
        <begin position="464"/>
        <end position="482"/>
    </location>
</feature>
<keyword evidence="4" id="KW-0134">Cell wall</keyword>
<dbReference type="InterPro" id="IPR007312">
    <property type="entry name" value="Phosphoesterase"/>
</dbReference>
<comment type="catalytic activity">
    <reaction evidence="7">
        <text>a 1,2-diacyl-sn-glycero-3-phosphocholine + H2O = phosphocholine + a 1,2-diacyl-sn-glycerol + H(+)</text>
        <dbReference type="Rhea" id="RHEA:10604"/>
        <dbReference type="ChEBI" id="CHEBI:15377"/>
        <dbReference type="ChEBI" id="CHEBI:15378"/>
        <dbReference type="ChEBI" id="CHEBI:17815"/>
        <dbReference type="ChEBI" id="CHEBI:57643"/>
        <dbReference type="ChEBI" id="CHEBI:295975"/>
        <dbReference type="EC" id="3.1.4.3"/>
    </reaction>
    <physiologicalReaction direction="left-to-right" evidence="7">
        <dbReference type="Rhea" id="RHEA:10605"/>
    </physiologicalReaction>
</comment>
<proteinExistence type="inferred from homology"/>
<dbReference type="InterPro" id="IPR006311">
    <property type="entry name" value="TAT_signal"/>
</dbReference>
<dbReference type="NCBIfam" id="TIGR03396">
    <property type="entry name" value="PC_PLC"/>
    <property type="match status" value="1"/>
</dbReference>
<evidence type="ECO:0000313" key="10">
    <source>
        <dbReference type="EMBL" id="GIJ48396.1"/>
    </source>
</evidence>
<evidence type="ECO:0000256" key="4">
    <source>
        <dbReference type="ARBA" id="ARBA00022512"/>
    </source>
</evidence>
<dbReference type="InterPro" id="IPR008475">
    <property type="entry name" value="PLipase_C_C"/>
</dbReference>
<dbReference type="Pfam" id="PF05506">
    <property type="entry name" value="PLipase_C_C"/>
    <property type="match status" value="2"/>
</dbReference>
<evidence type="ECO:0000256" key="3">
    <source>
        <dbReference type="ARBA" id="ARBA00012018"/>
    </source>
</evidence>
<feature type="domain" description="Bacterial phospholipase C C-terminal" evidence="9">
    <location>
        <begin position="575"/>
        <end position="649"/>
    </location>
</feature>
<keyword evidence="5" id="KW-0378">Hydrolase</keyword>
<dbReference type="PROSITE" id="PS51318">
    <property type="entry name" value="TAT"/>
    <property type="match status" value="1"/>
</dbReference>
<dbReference type="Gene3D" id="3.40.720.10">
    <property type="entry name" value="Alkaline Phosphatase, subunit A"/>
    <property type="match status" value="2"/>
</dbReference>
<evidence type="ECO:0000256" key="5">
    <source>
        <dbReference type="ARBA" id="ARBA00022801"/>
    </source>
</evidence>
<feature type="region of interest" description="Disordered" evidence="8">
    <location>
        <begin position="458"/>
        <end position="498"/>
    </location>
</feature>
<comment type="similarity">
    <text evidence="2">Belongs to the bacterial phospholipase C family.</text>
</comment>
<dbReference type="PANTHER" id="PTHR31956:SF1">
    <property type="entry name" value="NON-SPECIFIC PHOSPHOLIPASE C1"/>
    <property type="match status" value="1"/>
</dbReference>
<evidence type="ECO:0000256" key="1">
    <source>
        <dbReference type="ARBA" id="ARBA00004191"/>
    </source>
</evidence>